<evidence type="ECO:0000256" key="1">
    <source>
        <dbReference type="SAM" id="MobiDB-lite"/>
    </source>
</evidence>
<dbReference type="EMBL" id="BOOB01000012">
    <property type="protein sequence ID" value="GIH31567.1"/>
    <property type="molecule type" value="Genomic_DNA"/>
</dbReference>
<name>A0ABQ4F9U2_9ACTN</name>
<evidence type="ECO:0000313" key="3">
    <source>
        <dbReference type="Proteomes" id="UP000651728"/>
    </source>
</evidence>
<organism evidence="2 3">
    <name type="scientific">Microbispora amethystogenes</name>
    <dbReference type="NCBI Taxonomy" id="1427754"/>
    <lineage>
        <taxon>Bacteria</taxon>
        <taxon>Bacillati</taxon>
        <taxon>Actinomycetota</taxon>
        <taxon>Actinomycetes</taxon>
        <taxon>Streptosporangiales</taxon>
        <taxon>Streptosporangiaceae</taxon>
        <taxon>Microbispora</taxon>
    </lineage>
</organism>
<comment type="caution">
    <text evidence="2">The sequence shown here is derived from an EMBL/GenBank/DDBJ whole genome shotgun (WGS) entry which is preliminary data.</text>
</comment>
<proteinExistence type="predicted"/>
<keyword evidence="3" id="KW-1185">Reference proteome</keyword>
<sequence>MQSGSAITPTTEYPSIVVSARSKHVVTALTTSCRDHCIATYQGSHSFPDWIGVRMTGPELRAGGAPRRTGQGPRPSASTGRVPERPRVPGFQQVT</sequence>
<gene>
    <name evidence="2" type="ORF">Mam01_17310</name>
</gene>
<dbReference type="Proteomes" id="UP000651728">
    <property type="component" value="Unassembled WGS sequence"/>
</dbReference>
<accession>A0ABQ4F9U2</accession>
<reference evidence="2 3" key="1">
    <citation type="submission" date="2021-01" db="EMBL/GenBank/DDBJ databases">
        <title>Whole genome shotgun sequence of Microbispora amethystogenes NBRC 101907.</title>
        <authorList>
            <person name="Komaki H."/>
            <person name="Tamura T."/>
        </authorList>
    </citation>
    <scope>NUCLEOTIDE SEQUENCE [LARGE SCALE GENOMIC DNA]</scope>
    <source>
        <strain evidence="2 3">NBRC 101907</strain>
    </source>
</reference>
<feature type="region of interest" description="Disordered" evidence="1">
    <location>
        <begin position="58"/>
        <end position="95"/>
    </location>
</feature>
<protein>
    <submittedName>
        <fullName evidence="2">Uncharacterized protein</fullName>
    </submittedName>
</protein>
<evidence type="ECO:0000313" key="2">
    <source>
        <dbReference type="EMBL" id="GIH31567.1"/>
    </source>
</evidence>